<dbReference type="GO" id="GO:0003785">
    <property type="term" value="F:actin monomer binding"/>
    <property type="evidence" value="ECO:0007669"/>
    <property type="project" value="InterPro"/>
</dbReference>
<dbReference type="Gene3D" id="3.10.20.90">
    <property type="entry name" value="Phosphatidylinositol 3-kinase Catalytic Subunit, Chain A, domain 1"/>
    <property type="match status" value="1"/>
</dbReference>
<feature type="compositionally biased region" description="Basic residues" evidence="1">
    <location>
        <begin position="34"/>
        <end position="56"/>
    </location>
</feature>
<feature type="compositionally biased region" description="Polar residues" evidence="1">
    <location>
        <begin position="950"/>
        <end position="966"/>
    </location>
</feature>
<dbReference type="InterPro" id="IPR019025">
    <property type="entry name" value="Cordon-bleu_ubiquitin_domain"/>
</dbReference>
<feature type="region of interest" description="Disordered" evidence="1">
    <location>
        <begin position="790"/>
        <end position="821"/>
    </location>
</feature>
<dbReference type="Proteomes" id="UP000694402">
    <property type="component" value="Unassembled WGS sequence"/>
</dbReference>
<dbReference type="PANTHER" id="PTHR21557:SF2">
    <property type="entry name" value="CORDON-BLEU PROTEIN-LIKE 1"/>
    <property type="match status" value="1"/>
</dbReference>
<feature type="compositionally biased region" description="Acidic residues" evidence="1">
    <location>
        <begin position="902"/>
        <end position="914"/>
    </location>
</feature>
<feature type="region of interest" description="Disordered" evidence="1">
    <location>
        <begin position="1"/>
        <end position="61"/>
    </location>
</feature>
<dbReference type="Ensembl" id="ENSOTST00005103469.2">
    <property type="protein sequence ID" value="ENSOTSP00005095504.2"/>
    <property type="gene ID" value="ENSOTSG00005044439.2"/>
</dbReference>
<feature type="compositionally biased region" description="Low complexity" evidence="1">
    <location>
        <begin position="344"/>
        <end position="353"/>
    </location>
</feature>
<feature type="compositionally biased region" description="Basic and acidic residues" evidence="1">
    <location>
        <begin position="298"/>
        <end position="309"/>
    </location>
</feature>
<feature type="region of interest" description="Disordered" evidence="1">
    <location>
        <begin position="899"/>
        <end position="984"/>
    </location>
</feature>
<feature type="domain" description="Cordon-bleu ubiquitin-like" evidence="2">
    <location>
        <begin position="190"/>
        <end position="274"/>
    </location>
</feature>
<organism evidence="3 4">
    <name type="scientific">Oncorhynchus tshawytscha</name>
    <name type="common">Chinook salmon</name>
    <name type="synonym">Salmo tshawytscha</name>
    <dbReference type="NCBI Taxonomy" id="74940"/>
    <lineage>
        <taxon>Eukaryota</taxon>
        <taxon>Metazoa</taxon>
        <taxon>Chordata</taxon>
        <taxon>Craniata</taxon>
        <taxon>Vertebrata</taxon>
        <taxon>Euteleostomi</taxon>
        <taxon>Actinopterygii</taxon>
        <taxon>Neopterygii</taxon>
        <taxon>Teleostei</taxon>
        <taxon>Protacanthopterygii</taxon>
        <taxon>Salmoniformes</taxon>
        <taxon>Salmonidae</taxon>
        <taxon>Salmoninae</taxon>
        <taxon>Oncorhynchus</taxon>
    </lineage>
</organism>
<feature type="compositionally biased region" description="Polar residues" evidence="1">
    <location>
        <begin position="678"/>
        <end position="687"/>
    </location>
</feature>
<keyword evidence="4" id="KW-1185">Reference proteome</keyword>
<dbReference type="AlphaFoldDB" id="A0A8C8JH14"/>
<sequence length="1056" mass="113771">MKVDSSAEGQGHSCPGDFVKPVQLVMDDNVSQRTPRRRLSGSRVQSHQHLHRHQHQAQHQELVVSTKNKAPSPPVSVKGLDGAGLSQRHFVSAFPQMTMDQKENQLEQDLTLVVVLPGGVEKTATVHGSKPMMDLLVMLCAKYHLNPSGYVIELVTTNRNPIKFKPNTLIGALEAEKVLLKPKGMEDKIKKPIPQMPEATVRLVINYKNTQKTMLRVSPRVPLEDLLPSICDKCEFDRQSTFLLRDAQSKDPLDLTCSLNDFAIREVYATDTKAMYSEDVPASPTPTTTTHLDTIPPSKDKMQKEKENKGLFSLFRRSKKKPEQGMTASAPASPVFPSKPRPLSMSSLSAHSSTFNCNSMASDMPKKRRAPLPPMLVSQRCPSNLSHRQRSISDSEPEAQKDSDQMAGLSRSTESSLKRTKRKAPLPPASPSVVVHDVASLDGGGQLPNTLEEIVEQEETTASVVLDSMSDVQEDDSSLNLSTADISVDAERTEALSPPLEAPDTPYAEMETSSPPESEGPAGEDQACDLSSDESPPCQAEEIGGQTDLPCEDYTTQDGVKGECSTESSHTISPPAAQPMTQSTGTQASDQLDTDPYYREWPVATSTPCPPAEDAQVQTDLTPPCPVSTPRQQEVPPPSKASTSGTVGLKKDMATSTEELLIPADPITPALSPASAAPQYQTSTQSGPAPPKPSNELTRDYIPKVGMTTYTIVPHKTLEKLRNFELELMLESPNVALEKEVGSLELKDRTKQAEQLQVTAEQTELQSIVPLESSLSQQVPTTTTTTVNSNVVEPIHSPPTPTRILPAGDDKIPSPSSGGDQAGLIAEVTEMKIPPATKPKPGSFRLPQHKRTPGYYVTSAAVKSLNASPGAGQREAPGSLVAAAAQALQLVEEDSFPPPVQWEEETSEGADVVDMEPSVPSPWPSPARAPQSPGLSLEKLRSFAAPKPYSPTTPSRFAQAVSSAVKRSQSLSTDSTSPSPRLPPFYPITSRFLVNDPKGPCGVAMGRDNGEGEENKGLELQGRGDLSGGPASGNMTVQMAGQSDPEQWLSVCGERS</sequence>
<accession>A0A8C8JH14</accession>
<name>A0A8C8JH14_ONCTS</name>
<dbReference type="InterPro" id="IPR039895">
    <property type="entry name" value="COBL-like"/>
</dbReference>
<proteinExistence type="predicted"/>
<evidence type="ECO:0000259" key="2">
    <source>
        <dbReference type="Pfam" id="PF09469"/>
    </source>
</evidence>
<evidence type="ECO:0000313" key="3">
    <source>
        <dbReference type="Ensembl" id="ENSOTSP00005095504.2"/>
    </source>
</evidence>
<gene>
    <name evidence="3" type="primary">COBLL1</name>
</gene>
<reference evidence="3" key="2">
    <citation type="submission" date="2025-09" db="UniProtKB">
        <authorList>
            <consortium name="Ensembl"/>
        </authorList>
    </citation>
    <scope>IDENTIFICATION</scope>
</reference>
<feature type="region of interest" description="Disordered" evidence="1">
    <location>
        <begin position="999"/>
        <end position="1035"/>
    </location>
</feature>
<feature type="compositionally biased region" description="Polar residues" evidence="1">
    <location>
        <begin position="579"/>
        <end position="591"/>
    </location>
</feature>
<dbReference type="PANTHER" id="PTHR21557">
    <property type="entry name" value="CORDON-BLEU"/>
    <property type="match status" value="1"/>
</dbReference>
<reference evidence="3" key="1">
    <citation type="submission" date="2025-08" db="UniProtKB">
        <authorList>
            <consortium name="Ensembl"/>
        </authorList>
    </citation>
    <scope>IDENTIFICATION</scope>
</reference>
<evidence type="ECO:0000256" key="1">
    <source>
        <dbReference type="SAM" id="MobiDB-lite"/>
    </source>
</evidence>
<dbReference type="GeneTree" id="ENSGT00530000063608"/>
<feature type="compositionally biased region" description="Low complexity" evidence="1">
    <location>
        <begin position="281"/>
        <end position="297"/>
    </location>
</feature>
<feature type="region of interest" description="Disordered" evidence="1">
    <location>
        <begin position="277"/>
        <end position="434"/>
    </location>
</feature>
<protein>
    <recommendedName>
        <fullName evidence="2">Cordon-bleu ubiquitin-like domain-containing protein</fullName>
    </recommendedName>
</protein>
<feature type="region of interest" description="Disordered" evidence="1">
    <location>
        <begin position="471"/>
        <end position="699"/>
    </location>
</feature>
<evidence type="ECO:0000313" key="4">
    <source>
        <dbReference type="Proteomes" id="UP000694402"/>
    </source>
</evidence>
<feature type="compositionally biased region" description="Low complexity" evidence="1">
    <location>
        <begin position="967"/>
        <end position="979"/>
    </location>
</feature>
<feature type="compositionally biased region" description="Basic and acidic residues" evidence="1">
    <location>
        <begin position="1008"/>
        <end position="1017"/>
    </location>
</feature>
<dbReference type="Pfam" id="PF09469">
    <property type="entry name" value="Cobl"/>
    <property type="match status" value="1"/>
</dbReference>